<dbReference type="PANTHER" id="PTHR43436:SF1">
    <property type="entry name" value="TRANSCRIPTIONAL REGULATORY PROTEIN"/>
    <property type="match status" value="1"/>
</dbReference>
<dbReference type="InterPro" id="IPR011010">
    <property type="entry name" value="DNA_brk_join_enz"/>
</dbReference>
<dbReference type="Pfam" id="PF06719">
    <property type="entry name" value="AraC_N"/>
    <property type="match status" value="1"/>
</dbReference>
<dbReference type="GO" id="GO:0006355">
    <property type="term" value="P:regulation of DNA-templated transcription"/>
    <property type="evidence" value="ECO:0007669"/>
    <property type="project" value="TreeGrafter"/>
</dbReference>
<dbReference type="RefSeq" id="WP_201090692.1">
    <property type="nucleotide sequence ID" value="NZ_CP067393.1"/>
</dbReference>
<sequence length="255" mass="28650">MKEKLLNLVPHQDRIATTIVGLMLSRINNSNAAESCFYQPMVAIIVQGFKSSLIGNEEYNYGEGSCMVVGVHMLGIYYILEISLEQPFLSMSLKLEHYINSQLLARLPALTRPKSNSPKANVVSETPFAVLKAFVHLIDLLNTLERIPVLAPMIVRKIHFHLLADIQLPLENITRVDGLKVLRSIENIGALSISEKCRGWLNELFRHAIVEGLINHNPAADIDIVALPQKPTQNNPYLKMDELPDSIKTLNNYFI</sequence>
<dbReference type="PANTHER" id="PTHR43436">
    <property type="entry name" value="ARAC-FAMILY TRANSCRIPTIONAL REGULATOR"/>
    <property type="match status" value="1"/>
</dbReference>
<gene>
    <name evidence="4" type="ORF">JHT90_10325</name>
</gene>
<dbReference type="GO" id="GO:0003677">
    <property type="term" value="F:DNA binding"/>
    <property type="evidence" value="ECO:0007669"/>
    <property type="project" value="UniProtKB-KW"/>
</dbReference>
<dbReference type="EMBL" id="CP067393">
    <property type="protein sequence ID" value="QQP84795.1"/>
    <property type="molecule type" value="Genomic_DNA"/>
</dbReference>
<dbReference type="InterPro" id="IPR009594">
    <property type="entry name" value="Tscrpt_reg_HTH_AraC_N"/>
</dbReference>
<evidence type="ECO:0000259" key="2">
    <source>
        <dbReference type="Pfam" id="PF06719"/>
    </source>
</evidence>
<dbReference type="Pfam" id="PF22022">
    <property type="entry name" value="Phage_int_M"/>
    <property type="match status" value="1"/>
</dbReference>
<dbReference type="InterPro" id="IPR010998">
    <property type="entry name" value="Integrase_recombinase_N"/>
</dbReference>
<proteinExistence type="predicted"/>
<dbReference type="Proteomes" id="UP000595278">
    <property type="component" value="Chromosome"/>
</dbReference>
<accession>A0A974NDJ9</accession>
<dbReference type="InterPro" id="IPR053876">
    <property type="entry name" value="Phage_int_M"/>
</dbReference>
<protein>
    <submittedName>
        <fullName evidence="4">AraC family transcriptional regulator</fullName>
    </submittedName>
</protein>
<name>A0A974NDJ9_9GAMM</name>
<organism evidence="4 5">
    <name type="scientific">Entomomonas asaccharolytica</name>
    <dbReference type="NCBI Taxonomy" id="2785331"/>
    <lineage>
        <taxon>Bacteria</taxon>
        <taxon>Pseudomonadati</taxon>
        <taxon>Pseudomonadota</taxon>
        <taxon>Gammaproteobacteria</taxon>
        <taxon>Pseudomonadales</taxon>
        <taxon>Pseudomonadaceae</taxon>
        <taxon>Entomomonas</taxon>
    </lineage>
</organism>
<keyword evidence="1" id="KW-0238">DNA-binding</keyword>
<evidence type="ECO:0000259" key="3">
    <source>
        <dbReference type="Pfam" id="PF22022"/>
    </source>
</evidence>
<dbReference type="AlphaFoldDB" id="A0A974NDJ9"/>
<dbReference type="SUPFAM" id="SSF56349">
    <property type="entry name" value="DNA breaking-rejoining enzymes"/>
    <property type="match status" value="1"/>
</dbReference>
<dbReference type="KEGG" id="eaz:JHT90_10325"/>
<keyword evidence="5" id="KW-1185">Reference proteome</keyword>
<evidence type="ECO:0000313" key="5">
    <source>
        <dbReference type="Proteomes" id="UP000595278"/>
    </source>
</evidence>
<feature type="domain" description="Transcription regulator HTH AraC N-terminal" evidence="2">
    <location>
        <begin position="19"/>
        <end position="165"/>
    </location>
</feature>
<reference evidence="4 5" key="1">
    <citation type="submission" date="2021-01" db="EMBL/GenBank/DDBJ databases">
        <title>Entomomonas sp. F2A isolated from a house cricket (Acheta domesticus).</title>
        <authorList>
            <person name="Spergser J."/>
            <person name="Busse H.-J."/>
        </authorList>
    </citation>
    <scope>NUCLEOTIDE SEQUENCE [LARGE SCALE GENOMIC DNA]</scope>
    <source>
        <strain evidence="4 5">F2A</strain>
    </source>
</reference>
<evidence type="ECO:0000256" key="1">
    <source>
        <dbReference type="ARBA" id="ARBA00023125"/>
    </source>
</evidence>
<dbReference type="Gene3D" id="1.10.150.130">
    <property type="match status" value="1"/>
</dbReference>
<feature type="domain" description="Phage integrase central" evidence="3">
    <location>
        <begin position="167"/>
        <end position="222"/>
    </location>
</feature>
<evidence type="ECO:0000313" key="4">
    <source>
        <dbReference type="EMBL" id="QQP84795.1"/>
    </source>
</evidence>